<name>A0ACB0ZBZ6_MELEN</name>
<reference evidence="1" key="1">
    <citation type="submission" date="2023-11" db="EMBL/GenBank/DDBJ databases">
        <authorList>
            <person name="Poullet M."/>
        </authorList>
    </citation>
    <scope>NUCLEOTIDE SEQUENCE</scope>
    <source>
        <strain evidence="1">E1834</strain>
    </source>
</reference>
<dbReference type="Proteomes" id="UP001497535">
    <property type="component" value="Unassembled WGS sequence"/>
</dbReference>
<dbReference type="EMBL" id="CAVMJV010000029">
    <property type="protein sequence ID" value="CAK5075901.1"/>
    <property type="molecule type" value="Genomic_DNA"/>
</dbReference>
<comment type="caution">
    <text evidence="1">The sequence shown here is derived from an EMBL/GenBank/DDBJ whole genome shotgun (WGS) entry which is preliminary data.</text>
</comment>
<sequence length="165" mass="19765">MVVISHLQVFLVYADYKQSAKHFYKIFYEINEEESKRNQLAIDIILWQHYMVDALNSNKEWTANSTTRKMRLWTIEIWKLAQDQLDIPYCYSLDKNKSLAALTRVHSNFPVFFLRMIQTMELKKRSKNYKSLDKNSYMMKLQVSTFQSPMSQSKKKLWDLTLSKS</sequence>
<accession>A0ACB0ZBZ6</accession>
<protein>
    <submittedName>
        <fullName evidence="1">Uncharacterized protein</fullName>
    </submittedName>
</protein>
<proteinExistence type="predicted"/>
<organism evidence="1 2">
    <name type="scientific">Meloidogyne enterolobii</name>
    <name type="common">Root-knot nematode worm</name>
    <name type="synonym">Meloidogyne mayaguensis</name>
    <dbReference type="NCBI Taxonomy" id="390850"/>
    <lineage>
        <taxon>Eukaryota</taxon>
        <taxon>Metazoa</taxon>
        <taxon>Ecdysozoa</taxon>
        <taxon>Nematoda</taxon>
        <taxon>Chromadorea</taxon>
        <taxon>Rhabditida</taxon>
        <taxon>Tylenchina</taxon>
        <taxon>Tylenchomorpha</taxon>
        <taxon>Tylenchoidea</taxon>
        <taxon>Meloidogynidae</taxon>
        <taxon>Meloidogyninae</taxon>
        <taxon>Meloidogyne</taxon>
    </lineage>
</organism>
<keyword evidence="2" id="KW-1185">Reference proteome</keyword>
<gene>
    <name evidence="1" type="ORF">MENTE1834_LOCUS22730</name>
</gene>
<evidence type="ECO:0000313" key="1">
    <source>
        <dbReference type="EMBL" id="CAK5075901.1"/>
    </source>
</evidence>
<evidence type="ECO:0000313" key="2">
    <source>
        <dbReference type="Proteomes" id="UP001497535"/>
    </source>
</evidence>